<name>A0A024TPA5_9STRA</name>
<protein>
    <submittedName>
        <fullName evidence="1">Uncharacterized protein</fullName>
    </submittedName>
</protein>
<organism evidence="1">
    <name type="scientific">Aphanomyces invadans</name>
    <dbReference type="NCBI Taxonomy" id="157072"/>
    <lineage>
        <taxon>Eukaryota</taxon>
        <taxon>Sar</taxon>
        <taxon>Stramenopiles</taxon>
        <taxon>Oomycota</taxon>
        <taxon>Saprolegniomycetes</taxon>
        <taxon>Saprolegniales</taxon>
        <taxon>Verrucalvaceae</taxon>
        <taxon>Aphanomyces</taxon>
    </lineage>
</organism>
<dbReference type="VEuPathDB" id="FungiDB:H310_11306"/>
<dbReference type="OrthoDB" id="93608at2759"/>
<reference evidence="1" key="1">
    <citation type="submission" date="2013-12" db="EMBL/GenBank/DDBJ databases">
        <title>The Genome Sequence of Aphanomyces invadans NJM9701.</title>
        <authorList>
            <consortium name="The Broad Institute Genomics Platform"/>
            <person name="Russ C."/>
            <person name="Tyler B."/>
            <person name="van West P."/>
            <person name="Dieguez-Uribeondo J."/>
            <person name="Young S.K."/>
            <person name="Zeng Q."/>
            <person name="Gargeya S."/>
            <person name="Fitzgerald M."/>
            <person name="Abouelleil A."/>
            <person name="Alvarado L."/>
            <person name="Chapman S.B."/>
            <person name="Gainer-Dewar J."/>
            <person name="Goldberg J."/>
            <person name="Griggs A."/>
            <person name="Gujja S."/>
            <person name="Hansen M."/>
            <person name="Howarth C."/>
            <person name="Imamovic A."/>
            <person name="Ireland A."/>
            <person name="Larimer J."/>
            <person name="McCowan C."/>
            <person name="Murphy C."/>
            <person name="Pearson M."/>
            <person name="Poon T.W."/>
            <person name="Priest M."/>
            <person name="Roberts A."/>
            <person name="Saif S."/>
            <person name="Shea T."/>
            <person name="Sykes S."/>
            <person name="Wortman J."/>
            <person name="Nusbaum C."/>
            <person name="Birren B."/>
        </authorList>
    </citation>
    <scope>NUCLEOTIDE SEQUENCE [LARGE SCALE GENOMIC DNA]</scope>
    <source>
        <strain evidence="1">NJM9701</strain>
    </source>
</reference>
<dbReference type="PANTHER" id="PTHR31827">
    <property type="entry name" value="EMB|CAB89363.1"/>
    <property type="match status" value="1"/>
</dbReference>
<dbReference type="EMBL" id="KI913981">
    <property type="protein sequence ID" value="ETV95436.1"/>
    <property type="molecule type" value="Genomic_DNA"/>
</dbReference>
<sequence length="200" mass="22477">MSYSPPRVPRRRGICIVPDCGNQVYARKLCCRHGAKKQCAFEGCTLRARLNDVCYNHGAAKKECAEYGCTQPAQARHRCVKHGGGRHCNANGCTSHSRIGGYCQRHRYAPTQMEHGEYGMPYTWGDDYQSSLGNPSYHHFRSYSIDSMDDVSYVDPPLATIDPSLQCIIDNICFAPIRWHPLRGDDAAMMQEVFGLLKSL</sequence>
<dbReference type="RefSeq" id="XP_008876137.1">
    <property type="nucleotide sequence ID" value="XM_008877915.1"/>
</dbReference>
<dbReference type="PANTHER" id="PTHR31827:SF1">
    <property type="entry name" value="EMB|CAB89363.1"/>
    <property type="match status" value="1"/>
</dbReference>
<dbReference type="GeneID" id="20088356"/>
<dbReference type="STRING" id="157072.A0A024TPA5"/>
<accession>A0A024TPA5</accession>
<dbReference type="AlphaFoldDB" id="A0A024TPA5"/>
<proteinExistence type="predicted"/>
<evidence type="ECO:0000313" key="1">
    <source>
        <dbReference type="EMBL" id="ETV95436.1"/>
    </source>
</evidence>
<gene>
    <name evidence="1" type="ORF">H310_11306</name>
</gene>